<reference evidence="1" key="1">
    <citation type="journal article" date="2014" name="Front. Microbiol.">
        <title>High frequency of phylogenetically diverse reductive dehalogenase-homologous genes in deep subseafloor sedimentary metagenomes.</title>
        <authorList>
            <person name="Kawai M."/>
            <person name="Futagami T."/>
            <person name="Toyoda A."/>
            <person name="Takaki Y."/>
            <person name="Nishi S."/>
            <person name="Hori S."/>
            <person name="Arai W."/>
            <person name="Tsubouchi T."/>
            <person name="Morono Y."/>
            <person name="Uchiyama I."/>
            <person name="Ito T."/>
            <person name="Fujiyama A."/>
            <person name="Inagaki F."/>
            <person name="Takami H."/>
        </authorList>
    </citation>
    <scope>NUCLEOTIDE SEQUENCE</scope>
    <source>
        <strain evidence="1">Expedition CK06-06</strain>
    </source>
</reference>
<protein>
    <submittedName>
        <fullName evidence="1">Uncharacterized protein</fullName>
    </submittedName>
</protein>
<proteinExistence type="predicted"/>
<dbReference type="EMBL" id="BARS01040077">
    <property type="protein sequence ID" value="GAG31745.1"/>
    <property type="molecule type" value="Genomic_DNA"/>
</dbReference>
<accession>X0WM69</accession>
<gene>
    <name evidence="1" type="ORF">S01H1_61140</name>
</gene>
<evidence type="ECO:0000313" key="1">
    <source>
        <dbReference type="EMBL" id="GAG31745.1"/>
    </source>
</evidence>
<comment type="caution">
    <text evidence="1">The sequence shown here is derived from an EMBL/GenBank/DDBJ whole genome shotgun (WGS) entry which is preliminary data.</text>
</comment>
<dbReference type="AlphaFoldDB" id="X0WM69"/>
<organism evidence="1">
    <name type="scientific">marine sediment metagenome</name>
    <dbReference type="NCBI Taxonomy" id="412755"/>
    <lineage>
        <taxon>unclassified sequences</taxon>
        <taxon>metagenomes</taxon>
        <taxon>ecological metagenomes</taxon>
    </lineage>
</organism>
<name>X0WM69_9ZZZZ</name>
<sequence>MIVNRTVVYRGNHGPTQTWLKFEPRSETNRTAVLLPRSGAAIIQIGIVDASVSDPVTPRILADDGRTLLEGLPADSADVTRTYVIGHGQIIPKGNVARITGTAVGQGEGQTLTYDLNVEALDYLANLGIDGELSFRPSVLQLEMDHSGAGPITYGATILVGV</sequence>